<dbReference type="OrthoDB" id="10252354at2759"/>
<feature type="compositionally biased region" description="Basic residues" evidence="14">
    <location>
        <begin position="1"/>
        <end position="10"/>
    </location>
</feature>
<evidence type="ECO:0000256" key="14">
    <source>
        <dbReference type="SAM" id="MobiDB-lite"/>
    </source>
</evidence>
<dbReference type="FunFam" id="3.30.200.20:FF:000040">
    <property type="entry name" value="Dual specificity mitogen-activated protein kinase kinase"/>
    <property type="match status" value="1"/>
</dbReference>
<comment type="similarity">
    <text evidence="7">Belongs to the protein kinase superfamily. STE Ser/Thr protein kinase family. MAP kinase kinase subfamily.</text>
</comment>
<dbReference type="SUPFAM" id="SSF56112">
    <property type="entry name" value="Protein kinase-like (PK-like)"/>
    <property type="match status" value="1"/>
</dbReference>
<evidence type="ECO:0000256" key="11">
    <source>
        <dbReference type="ARBA" id="ARBA00051693"/>
    </source>
</evidence>
<dbReference type="InterPro" id="IPR000719">
    <property type="entry name" value="Prot_kinase_dom"/>
</dbReference>
<dbReference type="SMART" id="SM00220">
    <property type="entry name" value="S_TKc"/>
    <property type="match status" value="1"/>
</dbReference>
<evidence type="ECO:0000256" key="13">
    <source>
        <dbReference type="RuleBase" id="RU000304"/>
    </source>
</evidence>
<dbReference type="InterPro" id="IPR008271">
    <property type="entry name" value="Ser/Thr_kinase_AS"/>
</dbReference>
<evidence type="ECO:0000256" key="1">
    <source>
        <dbReference type="ARBA" id="ARBA00022527"/>
    </source>
</evidence>
<dbReference type="PROSITE" id="PS50011">
    <property type="entry name" value="PROTEIN_KINASE_DOM"/>
    <property type="match status" value="1"/>
</dbReference>
<dbReference type="PROSITE" id="PS00107">
    <property type="entry name" value="PROTEIN_KINASE_ATP"/>
    <property type="match status" value="1"/>
</dbReference>
<keyword evidence="4" id="KW-0418">Kinase</keyword>
<sequence>MAAVGKKKPRPGLTLPNSGGAGGGDLDLLAAAADVDRDKTVTQGSVGAVDAEAELELDTLQRKRLQSFLELKQKMGEIHADELDKLGELGVGSGGVVLRVRHRPSQLEMARKLIHLEVKPAIRNQIITELKILHECNSPYIVGFYGAFYDNGEISILMEYMDGGSLDQILRRGIRVPEDILGKITTCVLKGLIYLKEKHNILHRDIKPSNILVNTRGEVKLCDFGVSGQLIDSMANSFVGSRSYMAPERLKGSPYTIASDIWSLGLSLLELALGRYPIPPPDPEEFRQIFASSSATPEPAVVMAIFELLDYIVNSPSPTFPEGIVSFDLKDFVDSCLQSEPSKRPSLQALLLHPFILRSEHETTDLARWVVKVKDIVNS</sequence>
<keyword evidence="17" id="KW-1185">Reference proteome</keyword>
<dbReference type="Gene3D" id="3.30.200.20">
    <property type="entry name" value="Phosphorylase Kinase, domain 1"/>
    <property type="match status" value="1"/>
</dbReference>
<evidence type="ECO:0000259" key="15">
    <source>
        <dbReference type="PROSITE" id="PS50011"/>
    </source>
</evidence>
<dbReference type="InterPro" id="IPR011009">
    <property type="entry name" value="Kinase-like_dom_sf"/>
</dbReference>
<dbReference type="GO" id="GO:0004674">
    <property type="term" value="F:protein serine/threonine kinase activity"/>
    <property type="evidence" value="ECO:0007669"/>
    <property type="project" value="UniProtKB-KW"/>
</dbReference>
<gene>
    <name evidence="16" type="primary">RvY_17592</name>
    <name evidence="16" type="synonym">RvY_17592.1</name>
    <name evidence="16" type="ORF">RvY_17592-1</name>
</gene>
<evidence type="ECO:0000256" key="9">
    <source>
        <dbReference type="ARBA" id="ARBA00049014"/>
    </source>
</evidence>
<name>A0A1D1W4T4_RAMVA</name>
<evidence type="ECO:0000256" key="5">
    <source>
        <dbReference type="ARBA" id="ARBA00022840"/>
    </source>
</evidence>
<comment type="catalytic activity">
    <reaction evidence="10">
        <text>L-threonyl-[protein] + ATP = O-phospho-L-threonyl-[protein] + ADP + H(+)</text>
        <dbReference type="Rhea" id="RHEA:46608"/>
        <dbReference type="Rhea" id="RHEA-COMP:11060"/>
        <dbReference type="Rhea" id="RHEA-COMP:11605"/>
        <dbReference type="ChEBI" id="CHEBI:15378"/>
        <dbReference type="ChEBI" id="CHEBI:30013"/>
        <dbReference type="ChEBI" id="CHEBI:30616"/>
        <dbReference type="ChEBI" id="CHEBI:61977"/>
        <dbReference type="ChEBI" id="CHEBI:456216"/>
        <dbReference type="EC" id="2.7.12.2"/>
    </reaction>
</comment>
<evidence type="ECO:0000256" key="10">
    <source>
        <dbReference type="ARBA" id="ARBA00049299"/>
    </source>
</evidence>
<keyword evidence="5 12" id="KW-0067">ATP-binding</keyword>
<dbReference type="PROSITE" id="PS00108">
    <property type="entry name" value="PROTEIN_KINASE_ST"/>
    <property type="match status" value="1"/>
</dbReference>
<dbReference type="Pfam" id="PF00069">
    <property type="entry name" value="Pkinase"/>
    <property type="match status" value="1"/>
</dbReference>
<dbReference type="InterPro" id="IPR050915">
    <property type="entry name" value="MAP_kinase_kinase"/>
</dbReference>
<comment type="catalytic activity">
    <reaction evidence="11">
        <text>L-tyrosyl-[protein] + ATP = O-phospho-L-tyrosyl-[protein] + ADP + H(+)</text>
        <dbReference type="Rhea" id="RHEA:10596"/>
        <dbReference type="Rhea" id="RHEA-COMP:10136"/>
        <dbReference type="Rhea" id="RHEA-COMP:20101"/>
        <dbReference type="ChEBI" id="CHEBI:15378"/>
        <dbReference type="ChEBI" id="CHEBI:30616"/>
        <dbReference type="ChEBI" id="CHEBI:46858"/>
        <dbReference type="ChEBI" id="CHEBI:61978"/>
        <dbReference type="ChEBI" id="CHEBI:456216"/>
        <dbReference type="EC" id="2.7.12.2"/>
    </reaction>
</comment>
<evidence type="ECO:0000313" key="17">
    <source>
        <dbReference type="Proteomes" id="UP000186922"/>
    </source>
</evidence>
<evidence type="ECO:0000256" key="12">
    <source>
        <dbReference type="PROSITE-ProRule" id="PRU10141"/>
    </source>
</evidence>
<feature type="region of interest" description="Disordered" evidence="14">
    <location>
        <begin position="1"/>
        <end position="22"/>
    </location>
</feature>
<accession>A0A1D1W4T4</accession>
<evidence type="ECO:0000313" key="16">
    <source>
        <dbReference type="EMBL" id="GAV07793.1"/>
    </source>
</evidence>
<protein>
    <recommendedName>
        <fullName evidence="8">mitogen-activated protein kinase kinase</fullName>
        <ecNumber evidence="8">2.7.12.2</ecNumber>
    </recommendedName>
</protein>
<dbReference type="GO" id="GO:0005524">
    <property type="term" value="F:ATP binding"/>
    <property type="evidence" value="ECO:0007669"/>
    <property type="project" value="UniProtKB-UniRule"/>
</dbReference>
<dbReference type="PANTHER" id="PTHR47448:SF1">
    <property type="entry name" value="SERINE_THREONINE-PROTEIN KINASE STE7 HOMOLOG"/>
    <property type="match status" value="1"/>
</dbReference>
<dbReference type="EMBL" id="BDGG01000016">
    <property type="protein sequence ID" value="GAV07793.1"/>
    <property type="molecule type" value="Genomic_DNA"/>
</dbReference>
<keyword evidence="2" id="KW-0808">Transferase</keyword>
<evidence type="ECO:0000256" key="3">
    <source>
        <dbReference type="ARBA" id="ARBA00022741"/>
    </source>
</evidence>
<dbReference type="EC" id="2.7.12.2" evidence="8"/>
<organism evidence="16 17">
    <name type="scientific">Ramazzottius varieornatus</name>
    <name type="common">Water bear</name>
    <name type="synonym">Tardigrade</name>
    <dbReference type="NCBI Taxonomy" id="947166"/>
    <lineage>
        <taxon>Eukaryota</taxon>
        <taxon>Metazoa</taxon>
        <taxon>Ecdysozoa</taxon>
        <taxon>Tardigrada</taxon>
        <taxon>Eutardigrada</taxon>
        <taxon>Parachela</taxon>
        <taxon>Hypsibioidea</taxon>
        <taxon>Ramazzottiidae</taxon>
        <taxon>Ramazzottius</taxon>
    </lineage>
</organism>
<comment type="catalytic activity">
    <reaction evidence="9">
        <text>L-seryl-[protein] + ATP = O-phospho-L-seryl-[protein] + ADP + H(+)</text>
        <dbReference type="Rhea" id="RHEA:17989"/>
        <dbReference type="Rhea" id="RHEA-COMP:9863"/>
        <dbReference type="Rhea" id="RHEA-COMP:11604"/>
        <dbReference type="ChEBI" id="CHEBI:15378"/>
        <dbReference type="ChEBI" id="CHEBI:29999"/>
        <dbReference type="ChEBI" id="CHEBI:30616"/>
        <dbReference type="ChEBI" id="CHEBI:83421"/>
        <dbReference type="ChEBI" id="CHEBI:456216"/>
        <dbReference type="EC" id="2.7.12.2"/>
    </reaction>
</comment>
<feature type="binding site" evidence="12">
    <location>
        <position position="112"/>
    </location>
    <ligand>
        <name>ATP</name>
        <dbReference type="ChEBI" id="CHEBI:30616"/>
    </ligand>
</feature>
<dbReference type="STRING" id="947166.A0A1D1W4T4"/>
<evidence type="ECO:0000256" key="2">
    <source>
        <dbReference type="ARBA" id="ARBA00022679"/>
    </source>
</evidence>
<evidence type="ECO:0000256" key="7">
    <source>
        <dbReference type="ARBA" id="ARBA00038035"/>
    </source>
</evidence>
<reference evidence="16 17" key="1">
    <citation type="journal article" date="2016" name="Nat. Commun.">
        <title>Extremotolerant tardigrade genome and improved radiotolerance of human cultured cells by tardigrade-unique protein.</title>
        <authorList>
            <person name="Hashimoto T."/>
            <person name="Horikawa D.D."/>
            <person name="Saito Y."/>
            <person name="Kuwahara H."/>
            <person name="Kozuka-Hata H."/>
            <person name="Shin-I T."/>
            <person name="Minakuchi Y."/>
            <person name="Ohishi K."/>
            <person name="Motoyama A."/>
            <person name="Aizu T."/>
            <person name="Enomoto A."/>
            <person name="Kondo K."/>
            <person name="Tanaka S."/>
            <person name="Hara Y."/>
            <person name="Koshikawa S."/>
            <person name="Sagara H."/>
            <person name="Miura T."/>
            <person name="Yokobori S."/>
            <person name="Miyagawa K."/>
            <person name="Suzuki Y."/>
            <person name="Kubo T."/>
            <person name="Oyama M."/>
            <person name="Kohara Y."/>
            <person name="Fujiyama A."/>
            <person name="Arakawa K."/>
            <person name="Katayama T."/>
            <person name="Toyoda A."/>
            <person name="Kunieda T."/>
        </authorList>
    </citation>
    <scope>NUCLEOTIDE SEQUENCE [LARGE SCALE GENOMIC DNA]</scope>
    <source>
        <strain evidence="16 17">YOKOZUNA-1</strain>
    </source>
</reference>
<keyword evidence="6" id="KW-0829">Tyrosine-protein kinase</keyword>
<dbReference type="Gene3D" id="1.10.510.10">
    <property type="entry name" value="Transferase(Phosphotransferase) domain 1"/>
    <property type="match status" value="1"/>
</dbReference>
<dbReference type="Proteomes" id="UP000186922">
    <property type="component" value="Unassembled WGS sequence"/>
</dbReference>
<dbReference type="GO" id="GO:0004708">
    <property type="term" value="F:MAP kinase kinase activity"/>
    <property type="evidence" value="ECO:0007669"/>
    <property type="project" value="UniProtKB-EC"/>
</dbReference>
<comment type="caution">
    <text evidence="16">The sequence shown here is derived from an EMBL/GenBank/DDBJ whole genome shotgun (WGS) entry which is preliminary data.</text>
</comment>
<proteinExistence type="inferred from homology"/>
<evidence type="ECO:0000256" key="8">
    <source>
        <dbReference type="ARBA" id="ARBA00038999"/>
    </source>
</evidence>
<keyword evidence="1 13" id="KW-0723">Serine/threonine-protein kinase</keyword>
<evidence type="ECO:0000256" key="4">
    <source>
        <dbReference type="ARBA" id="ARBA00022777"/>
    </source>
</evidence>
<evidence type="ECO:0000256" key="6">
    <source>
        <dbReference type="ARBA" id="ARBA00023137"/>
    </source>
</evidence>
<dbReference type="PANTHER" id="PTHR47448">
    <property type="entry name" value="DUAL SPECIFICITY MITOGEN-ACTIVATED PROTEIN KINASE KINASE DSOR1-LIKE PROTEIN"/>
    <property type="match status" value="1"/>
</dbReference>
<dbReference type="GO" id="GO:0004713">
    <property type="term" value="F:protein tyrosine kinase activity"/>
    <property type="evidence" value="ECO:0007669"/>
    <property type="project" value="UniProtKB-KW"/>
</dbReference>
<keyword evidence="3 12" id="KW-0547">Nucleotide-binding</keyword>
<dbReference type="AlphaFoldDB" id="A0A1D1W4T4"/>
<feature type="domain" description="Protein kinase" evidence="15">
    <location>
        <begin position="83"/>
        <end position="356"/>
    </location>
</feature>
<dbReference type="InterPro" id="IPR017441">
    <property type="entry name" value="Protein_kinase_ATP_BS"/>
</dbReference>